<dbReference type="GO" id="GO:0003700">
    <property type="term" value="F:DNA-binding transcription factor activity"/>
    <property type="evidence" value="ECO:0007669"/>
    <property type="project" value="InterPro"/>
</dbReference>
<dbReference type="GO" id="GO:0043565">
    <property type="term" value="F:sequence-specific DNA binding"/>
    <property type="evidence" value="ECO:0007669"/>
    <property type="project" value="InterPro"/>
</dbReference>
<accession>A0A6I4IEE0</accession>
<name>A0A6I4IEE0_9FLAO</name>
<reference evidence="6" key="1">
    <citation type="submission" date="2019-05" db="EMBL/GenBank/DDBJ databases">
        <title>Flavobacterium profundi sp. nov., isolated from a deep-sea seamount.</title>
        <authorList>
            <person name="Zhang D.-C."/>
        </authorList>
    </citation>
    <scope>NUCLEOTIDE SEQUENCE [LARGE SCALE GENOMIC DNA]</scope>
    <source>
        <strain evidence="6">TP390</strain>
    </source>
</reference>
<dbReference type="InterPro" id="IPR020449">
    <property type="entry name" value="Tscrpt_reg_AraC-type_HTH"/>
</dbReference>
<dbReference type="Gene3D" id="1.10.10.60">
    <property type="entry name" value="Homeodomain-like"/>
    <property type="match status" value="1"/>
</dbReference>
<keyword evidence="1" id="KW-0805">Transcription regulation</keyword>
<evidence type="ECO:0000256" key="1">
    <source>
        <dbReference type="ARBA" id="ARBA00023015"/>
    </source>
</evidence>
<dbReference type="Pfam" id="PF12833">
    <property type="entry name" value="HTH_18"/>
    <property type="match status" value="1"/>
</dbReference>
<dbReference type="AlphaFoldDB" id="A0A6I4IEE0"/>
<evidence type="ECO:0000256" key="3">
    <source>
        <dbReference type="ARBA" id="ARBA00023163"/>
    </source>
</evidence>
<organism evidence="5 6">
    <name type="scientific">Flavobacterium profundi</name>
    <dbReference type="NCBI Taxonomy" id="1774945"/>
    <lineage>
        <taxon>Bacteria</taxon>
        <taxon>Pseudomonadati</taxon>
        <taxon>Bacteroidota</taxon>
        <taxon>Flavobacteriia</taxon>
        <taxon>Flavobacteriales</taxon>
        <taxon>Flavobacteriaceae</taxon>
        <taxon>Flavobacterium</taxon>
    </lineage>
</organism>
<dbReference type="PRINTS" id="PR00032">
    <property type="entry name" value="HTHARAC"/>
</dbReference>
<dbReference type="Proteomes" id="UP000431264">
    <property type="component" value="Unassembled WGS sequence"/>
</dbReference>
<evidence type="ECO:0000259" key="4">
    <source>
        <dbReference type="PROSITE" id="PS01124"/>
    </source>
</evidence>
<gene>
    <name evidence="5" type="ORF">GOQ30_02140</name>
</gene>
<keyword evidence="2" id="KW-0238">DNA-binding</keyword>
<feature type="domain" description="HTH araC/xylS-type" evidence="4">
    <location>
        <begin position="175"/>
        <end position="273"/>
    </location>
</feature>
<dbReference type="PANTHER" id="PTHR43280">
    <property type="entry name" value="ARAC-FAMILY TRANSCRIPTIONAL REGULATOR"/>
    <property type="match status" value="1"/>
</dbReference>
<dbReference type="SUPFAM" id="SSF46689">
    <property type="entry name" value="Homeodomain-like"/>
    <property type="match status" value="1"/>
</dbReference>
<evidence type="ECO:0000313" key="6">
    <source>
        <dbReference type="Proteomes" id="UP000431264"/>
    </source>
</evidence>
<proteinExistence type="predicted"/>
<comment type="caution">
    <text evidence="5">The sequence shown here is derived from an EMBL/GenBank/DDBJ whole genome shotgun (WGS) entry which is preliminary data.</text>
</comment>
<keyword evidence="6" id="KW-1185">Reference proteome</keyword>
<sequence>MEFKGENGEFFLLSTITKETISEVTQDQESYLSIFWNTKATSSLIIDNVSYELKPNQILFLTELHSVDLSSINTLNVIRFNRSFYCLENHDSEIGCKGLLFFGASQVPMITLQEENKKAIEILWKVFHNEFKATDEMQGEMLQMLLKRFLILCTRIFKCQHKSITIQETKMDVIRNFSFLVEVHFKKKHLVADYADLMNKPAKSITNLFSSHSNRSPLQVIQDRILLEAKRMLISTEIPIKEITFELGFEDMPSFSRFFKNKMGISPKAYRDVKNIQSI</sequence>
<evidence type="ECO:0000256" key="2">
    <source>
        <dbReference type="ARBA" id="ARBA00023125"/>
    </source>
</evidence>
<dbReference type="RefSeq" id="WP_140996352.1">
    <property type="nucleotide sequence ID" value="NZ_VDCZ01000001.1"/>
</dbReference>
<dbReference type="PROSITE" id="PS01124">
    <property type="entry name" value="HTH_ARAC_FAMILY_2"/>
    <property type="match status" value="1"/>
</dbReference>
<protein>
    <submittedName>
        <fullName evidence="5">Helix-turn-helix domain-containing protein</fullName>
    </submittedName>
</protein>
<dbReference type="SMART" id="SM00342">
    <property type="entry name" value="HTH_ARAC"/>
    <property type="match status" value="1"/>
</dbReference>
<dbReference type="InterPro" id="IPR018060">
    <property type="entry name" value="HTH_AraC"/>
</dbReference>
<dbReference type="PANTHER" id="PTHR43280:SF32">
    <property type="entry name" value="TRANSCRIPTIONAL REGULATORY PROTEIN"/>
    <property type="match status" value="1"/>
</dbReference>
<dbReference type="InterPro" id="IPR009057">
    <property type="entry name" value="Homeodomain-like_sf"/>
</dbReference>
<dbReference type="OrthoDB" id="2666928at2"/>
<dbReference type="EMBL" id="WQLW01000001">
    <property type="protein sequence ID" value="MVO07964.1"/>
    <property type="molecule type" value="Genomic_DNA"/>
</dbReference>
<evidence type="ECO:0000313" key="5">
    <source>
        <dbReference type="EMBL" id="MVO07964.1"/>
    </source>
</evidence>
<keyword evidence="3" id="KW-0804">Transcription</keyword>